<evidence type="ECO:0000313" key="2">
    <source>
        <dbReference type="Proteomes" id="UP001056436"/>
    </source>
</evidence>
<organism evidence="1 2">
    <name type="scientific">Colletotrichum abscissum</name>
    <dbReference type="NCBI Taxonomy" id="1671311"/>
    <lineage>
        <taxon>Eukaryota</taxon>
        <taxon>Fungi</taxon>
        <taxon>Dikarya</taxon>
        <taxon>Ascomycota</taxon>
        <taxon>Pezizomycotina</taxon>
        <taxon>Sordariomycetes</taxon>
        <taxon>Hypocreomycetidae</taxon>
        <taxon>Glomerellales</taxon>
        <taxon>Glomerellaceae</taxon>
        <taxon>Colletotrichum</taxon>
        <taxon>Colletotrichum acutatum species complex</taxon>
    </lineage>
</organism>
<proteinExistence type="predicted"/>
<dbReference type="AlphaFoldDB" id="A0A9P9XKF3"/>
<dbReference type="Proteomes" id="UP001056436">
    <property type="component" value="Unassembled WGS sequence"/>
</dbReference>
<keyword evidence="2" id="KW-1185">Reference proteome</keyword>
<sequence length="95" mass="10841">MKMQTLVVNATRRLKNAKRAEITSDNTRFLPQIDPDNLLDVEGFPATLGDFWSMDERDIRQLATNLGMESDKVAYPKLMHQAFERIAGLLTEVMT</sequence>
<dbReference type="OrthoDB" id="10602135at2759"/>
<name>A0A9P9XKF3_9PEZI</name>
<comment type="caution">
    <text evidence="1">The sequence shown here is derived from an EMBL/GenBank/DDBJ whole genome shotgun (WGS) entry which is preliminary data.</text>
</comment>
<gene>
    <name evidence="1" type="ORF">CABS02_05022</name>
</gene>
<dbReference type="EMBL" id="SDAQ01000021">
    <property type="protein sequence ID" value="KAI3554847.1"/>
    <property type="molecule type" value="Genomic_DNA"/>
</dbReference>
<evidence type="ECO:0000313" key="1">
    <source>
        <dbReference type="EMBL" id="KAI3554847.1"/>
    </source>
</evidence>
<accession>A0A9P9XKF3</accession>
<reference evidence="1" key="1">
    <citation type="submission" date="2019-01" db="EMBL/GenBank/DDBJ databases">
        <title>Colletotrichum abscissum LGMF1257.</title>
        <authorList>
            <person name="Baroncelli R."/>
        </authorList>
    </citation>
    <scope>NUCLEOTIDE SEQUENCE</scope>
    <source>
        <strain evidence="1">Ca142</strain>
    </source>
</reference>
<protein>
    <submittedName>
        <fullName evidence="1">Uncharacterized protein</fullName>
    </submittedName>
</protein>